<evidence type="ECO:0000313" key="2">
    <source>
        <dbReference type="Proteomes" id="UP000003836"/>
    </source>
</evidence>
<evidence type="ECO:0000313" key="1">
    <source>
        <dbReference type="EMBL" id="EGU57373.1"/>
    </source>
</evidence>
<organism evidence="1 2">
    <name type="scientific">Vibrio tubiashii ATCC 19109</name>
    <dbReference type="NCBI Taxonomy" id="1051646"/>
    <lineage>
        <taxon>Bacteria</taxon>
        <taxon>Pseudomonadati</taxon>
        <taxon>Pseudomonadota</taxon>
        <taxon>Gammaproteobacteria</taxon>
        <taxon>Vibrionales</taxon>
        <taxon>Vibrionaceae</taxon>
        <taxon>Vibrio</taxon>
        <taxon>Vibrio oreintalis group</taxon>
    </lineage>
</organism>
<reference evidence="1 2" key="1">
    <citation type="journal article" date="2012" name="Int. J. Syst. Evol. Microbiol.">
        <title>Vibrio caribbeanicus sp. nov., isolated from the marine sponge Scleritoderma cyanea.</title>
        <authorList>
            <person name="Hoffmann M."/>
            <person name="Monday S.R."/>
            <person name="Allard M.W."/>
            <person name="Strain E.A."/>
            <person name="Whittaker P."/>
            <person name="Naum M."/>
            <person name="McCarthy P.J."/>
            <person name="Lopez J.V."/>
            <person name="Fischer M."/>
            <person name="Brown E.W."/>
        </authorList>
    </citation>
    <scope>NUCLEOTIDE SEQUENCE [LARGE SCALE GENOMIC DNA]</scope>
    <source>
        <strain evidence="1 2">ATCC 19109</strain>
    </source>
</reference>
<comment type="caution">
    <text evidence="1">The sequence shown here is derived from an EMBL/GenBank/DDBJ whole genome shotgun (WGS) entry which is preliminary data.</text>
</comment>
<dbReference type="EMBL" id="AFWI01000070">
    <property type="protein sequence ID" value="EGU57373.1"/>
    <property type="molecule type" value="Genomic_DNA"/>
</dbReference>
<protein>
    <submittedName>
        <fullName evidence="1">Uncharacterized protein</fullName>
    </submittedName>
</protein>
<sequence>MDSFGKAFIYIPSVVNSAKVRVIKEGIIDKTEQETVRLTKRRA</sequence>
<keyword evidence="2" id="KW-1185">Reference proteome</keyword>
<proteinExistence type="predicted"/>
<gene>
    <name evidence="1" type="ORF">VITU9109_26283</name>
</gene>
<name>A0ABP2LPG3_9VIBR</name>
<accession>A0ABP2LPG3</accession>
<dbReference type="Proteomes" id="UP000003836">
    <property type="component" value="Unassembled WGS sequence"/>
</dbReference>